<keyword evidence="2 13" id="KW-0963">Cytoplasm</keyword>
<evidence type="ECO:0000256" key="3">
    <source>
        <dbReference type="ARBA" id="ARBA00022722"/>
    </source>
</evidence>
<dbReference type="InterPro" id="IPR004612">
    <property type="entry name" value="Resolv_RecU"/>
</dbReference>
<dbReference type="HAMAP" id="MF_00130">
    <property type="entry name" value="RecU"/>
    <property type="match status" value="1"/>
</dbReference>
<dbReference type="Pfam" id="PF03838">
    <property type="entry name" value="RecU"/>
    <property type="match status" value="1"/>
</dbReference>
<dbReference type="EC" id="3.1.21.10" evidence="13"/>
<dbReference type="eggNOG" id="COG3331">
    <property type="taxonomic scope" value="Bacteria"/>
</dbReference>
<feature type="site" description="Transition state stabilizer" evidence="13">
    <location>
        <position position="72"/>
    </location>
</feature>
<evidence type="ECO:0000256" key="7">
    <source>
        <dbReference type="ARBA" id="ARBA00022801"/>
    </source>
</evidence>
<dbReference type="GO" id="GO:0007059">
    <property type="term" value="P:chromosome segregation"/>
    <property type="evidence" value="ECO:0007669"/>
    <property type="project" value="UniProtKB-UniRule"/>
</dbReference>
<keyword evidence="8 13" id="KW-0460">Magnesium</keyword>
<evidence type="ECO:0000256" key="2">
    <source>
        <dbReference type="ARBA" id="ARBA00022490"/>
    </source>
</evidence>
<dbReference type="Gene3D" id="3.40.1350.10">
    <property type="match status" value="1"/>
</dbReference>
<dbReference type="GO" id="GO:0000287">
    <property type="term" value="F:magnesium ion binding"/>
    <property type="evidence" value="ECO:0007669"/>
    <property type="project" value="UniProtKB-UniRule"/>
</dbReference>
<dbReference type="GO" id="GO:0008821">
    <property type="term" value="F:crossover junction DNA endonuclease activity"/>
    <property type="evidence" value="ECO:0007669"/>
    <property type="project" value="UniProtKB-EC"/>
</dbReference>
<evidence type="ECO:0000313" key="14">
    <source>
        <dbReference type="EMBL" id="KEZ24105.1"/>
    </source>
</evidence>
<comment type="caution">
    <text evidence="14">The sequence shown here is derived from an EMBL/GenBank/DDBJ whole genome shotgun (WGS) entry which is preliminary data.</text>
</comment>
<evidence type="ECO:0000256" key="11">
    <source>
        <dbReference type="ARBA" id="ARBA00023447"/>
    </source>
</evidence>
<dbReference type="AlphaFoldDB" id="A0A084F1L3"/>
<dbReference type="GO" id="GO:0003676">
    <property type="term" value="F:nucleic acid binding"/>
    <property type="evidence" value="ECO:0007669"/>
    <property type="project" value="InterPro"/>
</dbReference>
<comment type="cofactor">
    <cofactor evidence="13">
        <name>Mg(2+)</name>
        <dbReference type="ChEBI" id="CHEBI:18420"/>
    </cofactor>
    <text evidence="13">Binds 1 Mg(2+) ion per subunit.</text>
</comment>
<protein>
    <recommendedName>
        <fullName evidence="12 13">Holliday junction resolvase RecU</fullName>
        <ecNumber evidence="13">3.1.21.10</ecNumber>
    </recommendedName>
    <alternativeName>
        <fullName evidence="13">Recombination protein U homolog</fullName>
    </alternativeName>
</protein>
<sequence>MIFANKGMCFETLINQSIYRFNYSYNAFFIKRNLKVKINKIEDNKVSGQLTSKSQADYYGFYQGYYFDFEAKQTVNDYFDLNQIKDHQFNHLKLIANNKGIAFVLVGFVSYQNYFAIKINDLIKYYQQYKKKKISLEWFQNNAITLHLILPGILDFADLVNQLIRM</sequence>
<dbReference type="GO" id="GO:0006310">
    <property type="term" value="P:DNA recombination"/>
    <property type="evidence" value="ECO:0007669"/>
    <property type="project" value="UniProtKB-UniRule"/>
</dbReference>
<keyword evidence="3 13" id="KW-0540">Nuclease</keyword>
<evidence type="ECO:0000256" key="1">
    <source>
        <dbReference type="ARBA" id="ARBA00004496"/>
    </source>
</evidence>
<evidence type="ECO:0000256" key="5">
    <source>
        <dbReference type="ARBA" id="ARBA00022759"/>
    </source>
</evidence>
<accession>A0A084F1L3</accession>
<evidence type="ECO:0000256" key="6">
    <source>
        <dbReference type="ARBA" id="ARBA00022763"/>
    </source>
</evidence>
<reference evidence="14 15" key="1">
    <citation type="submission" date="2014-02" db="EMBL/GenBank/DDBJ databases">
        <title>Genome sequence of Ureaplasma diversum strain 246.</title>
        <authorList>
            <person name="Sirand-Pugnet P."/>
            <person name="Breton M."/>
            <person name="Dordet-Frisoni E."/>
            <person name="Baranowski E."/>
            <person name="Barre A."/>
            <person name="Couture C."/>
            <person name="Dupuy V."/>
            <person name="Gaurivaud P."/>
            <person name="Jacob D."/>
            <person name="Lemaitre C."/>
            <person name="Manso-Silvan L."/>
            <person name="Nikolski M."/>
            <person name="Nouvel L.-X."/>
            <person name="Poumarat F."/>
            <person name="Tardy F."/>
            <person name="Thebault P."/>
            <person name="Theil S."/>
            <person name="Citti C."/>
            <person name="Thiaucourt F."/>
            <person name="Blanchard A."/>
        </authorList>
    </citation>
    <scope>NUCLEOTIDE SEQUENCE [LARGE SCALE GENOMIC DNA]</scope>
    <source>
        <strain evidence="14 15">NCTC 246</strain>
    </source>
</reference>
<comment type="function">
    <text evidence="13">Endonuclease that resolves Holliday junction intermediates in genetic recombination. Cleaves mobile four-strand junctions by introducing symmetrical nicks in paired strands. Promotes annealing of linear ssDNA with homologous dsDNA. Required for DNA repair, homologous recombination and chromosome segregation.</text>
</comment>
<dbReference type="InterPro" id="IPR011856">
    <property type="entry name" value="tRNA_endonuc-like_dom_sf"/>
</dbReference>
<comment type="subcellular location">
    <subcellularLocation>
        <location evidence="1 13">Cytoplasm</location>
    </subcellularLocation>
</comment>
<evidence type="ECO:0000256" key="13">
    <source>
        <dbReference type="HAMAP-Rule" id="MF_00130"/>
    </source>
</evidence>
<evidence type="ECO:0000256" key="12">
    <source>
        <dbReference type="ARBA" id="ARBA00029523"/>
    </source>
</evidence>
<feature type="binding site" evidence="13">
    <location>
        <position position="88"/>
    </location>
    <ligand>
        <name>Mg(2+)</name>
        <dbReference type="ChEBI" id="CHEBI:18420"/>
    </ligand>
</feature>
<comment type="caution">
    <text evidence="13">Lacks conserved residue(s) required for the propagation of feature annotation.</text>
</comment>
<gene>
    <name evidence="13 14" type="primary">recU</name>
    <name evidence="14" type="ORF">UDIV_0740</name>
</gene>
<proteinExistence type="inferred from homology"/>
<evidence type="ECO:0000313" key="15">
    <source>
        <dbReference type="Proteomes" id="UP000028537"/>
    </source>
</evidence>
<keyword evidence="7 13" id="KW-0378">Hydrolase</keyword>
<dbReference type="Proteomes" id="UP000028537">
    <property type="component" value="Unassembled WGS sequence"/>
</dbReference>
<name>A0A084F1L3_9BACT</name>
<keyword evidence="4 13" id="KW-0479">Metal-binding</keyword>
<feature type="binding site" evidence="13">
    <location>
        <position position="70"/>
    </location>
    <ligand>
        <name>Mg(2+)</name>
        <dbReference type="ChEBI" id="CHEBI:18420"/>
    </ligand>
</feature>
<evidence type="ECO:0000256" key="10">
    <source>
        <dbReference type="ARBA" id="ARBA00023204"/>
    </source>
</evidence>
<feature type="binding site" evidence="13">
    <location>
        <position position="57"/>
    </location>
    <ligand>
        <name>Mg(2+)</name>
        <dbReference type="ChEBI" id="CHEBI:18420"/>
    </ligand>
</feature>
<dbReference type="RefSeq" id="WP_038101651.1">
    <property type="nucleotide sequence ID" value="NZ_JFDP01000006.1"/>
</dbReference>
<keyword evidence="9 13" id="KW-0233">DNA recombination</keyword>
<evidence type="ECO:0000256" key="9">
    <source>
        <dbReference type="ARBA" id="ARBA00023172"/>
    </source>
</evidence>
<evidence type="ECO:0000256" key="4">
    <source>
        <dbReference type="ARBA" id="ARBA00022723"/>
    </source>
</evidence>
<comment type="catalytic activity">
    <reaction evidence="13">
        <text>Endonucleolytic cleavage at a junction such as a reciprocal single-stranded crossover between two homologous DNA duplexes (Holliday junction).</text>
        <dbReference type="EC" id="3.1.21.10"/>
    </reaction>
</comment>
<evidence type="ECO:0000256" key="8">
    <source>
        <dbReference type="ARBA" id="ARBA00022842"/>
    </source>
</evidence>
<dbReference type="SUPFAM" id="SSF52980">
    <property type="entry name" value="Restriction endonuclease-like"/>
    <property type="match status" value="1"/>
</dbReference>
<dbReference type="EMBL" id="JFDP01000006">
    <property type="protein sequence ID" value="KEZ24105.1"/>
    <property type="molecule type" value="Genomic_DNA"/>
</dbReference>
<keyword evidence="6 13" id="KW-0227">DNA damage</keyword>
<dbReference type="GO" id="GO:0005737">
    <property type="term" value="C:cytoplasm"/>
    <property type="evidence" value="ECO:0007669"/>
    <property type="project" value="UniProtKB-SubCell"/>
</dbReference>
<keyword evidence="10 13" id="KW-0234">DNA repair</keyword>
<comment type="similarity">
    <text evidence="11 13">Belongs to the RecU family.</text>
</comment>
<organism evidence="14 15">
    <name type="scientific">Ureaplasma diversum NCTC 246</name>
    <dbReference type="NCBI Taxonomy" id="1188241"/>
    <lineage>
        <taxon>Bacteria</taxon>
        <taxon>Bacillati</taxon>
        <taxon>Mycoplasmatota</taxon>
        <taxon>Mycoplasmoidales</taxon>
        <taxon>Mycoplasmoidaceae</taxon>
        <taxon>Ureaplasma</taxon>
    </lineage>
</organism>
<keyword evidence="15" id="KW-1185">Reference proteome</keyword>
<dbReference type="OrthoDB" id="9783592at2"/>
<keyword evidence="5 13" id="KW-0255">Endonuclease</keyword>
<dbReference type="InterPro" id="IPR011335">
    <property type="entry name" value="Restrct_endonuc-II-like"/>
</dbReference>
<dbReference type="GO" id="GO:0006281">
    <property type="term" value="P:DNA repair"/>
    <property type="evidence" value="ECO:0007669"/>
    <property type="project" value="UniProtKB-UniRule"/>
</dbReference>